<name>A0A1S9P7Y3_9SPHI</name>
<evidence type="ECO:0000256" key="5">
    <source>
        <dbReference type="ARBA" id="ARBA00023237"/>
    </source>
</evidence>
<dbReference type="InterPro" id="IPR012944">
    <property type="entry name" value="SusD_RagB_dom"/>
</dbReference>
<evidence type="ECO:0000256" key="2">
    <source>
        <dbReference type="ARBA" id="ARBA00006275"/>
    </source>
</evidence>
<evidence type="ECO:0000259" key="7">
    <source>
        <dbReference type="Pfam" id="PF14322"/>
    </source>
</evidence>
<dbReference type="EMBL" id="MBTF01000038">
    <property type="protein sequence ID" value="OOQ56758.1"/>
    <property type="molecule type" value="Genomic_DNA"/>
</dbReference>
<comment type="caution">
    <text evidence="8">The sequence shown here is derived from an EMBL/GenBank/DDBJ whole genome shotgun (WGS) entry which is preliminary data.</text>
</comment>
<dbReference type="STRING" id="1792845.BC343_17360"/>
<evidence type="ECO:0000256" key="4">
    <source>
        <dbReference type="ARBA" id="ARBA00023136"/>
    </source>
</evidence>
<evidence type="ECO:0000259" key="6">
    <source>
        <dbReference type="Pfam" id="PF07980"/>
    </source>
</evidence>
<feature type="domain" description="SusD-like N-terminal" evidence="7">
    <location>
        <begin position="26"/>
        <end position="220"/>
    </location>
</feature>
<dbReference type="CDD" id="cd08977">
    <property type="entry name" value="SusD"/>
    <property type="match status" value="1"/>
</dbReference>
<dbReference type="InterPro" id="IPR033985">
    <property type="entry name" value="SusD-like_N"/>
</dbReference>
<dbReference type="GO" id="GO:0009279">
    <property type="term" value="C:cell outer membrane"/>
    <property type="evidence" value="ECO:0007669"/>
    <property type="project" value="UniProtKB-SubCell"/>
</dbReference>
<reference evidence="8 9" key="1">
    <citation type="submission" date="2016-07" db="EMBL/GenBank/DDBJ databases">
        <title>Genomic analysis of zinc-resistant bacterium Mucilaginibacter pedocola TBZ30.</title>
        <authorList>
            <person name="Huang J."/>
            <person name="Tang J."/>
        </authorList>
    </citation>
    <scope>NUCLEOTIDE SEQUENCE [LARGE SCALE GENOMIC DNA]</scope>
    <source>
        <strain evidence="8 9">TBZ30</strain>
    </source>
</reference>
<keyword evidence="9" id="KW-1185">Reference proteome</keyword>
<dbReference type="Pfam" id="PF14322">
    <property type="entry name" value="SusD-like_3"/>
    <property type="match status" value="1"/>
</dbReference>
<dbReference type="AlphaFoldDB" id="A0A1S9P7Y3"/>
<sequence>MKRNQIKIIGTSVLFTALSLGSCKKEFLDTKPSTQFAESDVWSDPNLVQLNINSIYNQNPWNFYLTSLSVDEARSYDGGADYNMSNMLLSPDNAGWGDWNGKYRAIRDCNVFLENIDKLPDNPSLTDGVTLKNRLKGEAIFLRAWYYQMLVSYFGGVPLVTKSYVLTDDFAAQRNTYEECVKFISEQCDQAAALLPTTNSGDSKGRATKGAALALKSRALLYAASELHYQGKFSGFSNPELLGYTGGDKNQRWQAAKDAAKAVIDLGVYSLYQPTPATPAQATQNYEDLFTSKESSEDIFIRYFSVAANLGADFWTVFPNGFGGIEYNGATSETVDAYEMADGTTFSRSNAAQNLEPYKNRDPRFYATILYEGAKFRPRASNLVGTDPVGVLQVGTWEKWDASAGKVTYVYGLDSRNSAVYGGGYNNTGTSMLKFINRKTDMYVNHQDDLTWRYIRYSEIILNYAEACIELGQDAEARTYMNMIRKRAGMPDVTESGDALKKRYQNERRIEMLFENQRFFDVRRWMIGADAYHNMHGVDVVYKLNPDKTTATIPTVTPVQITTGTWDPKAYFMPIARSEMNKNAKLVQNPGYN</sequence>
<evidence type="ECO:0000256" key="3">
    <source>
        <dbReference type="ARBA" id="ARBA00022729"/>
    </source>
</evidence>
<protein>
    <recommendedName>
        <fullName evidence="10">Carbohydrate-binding protein SusD</fullName>
    </recommendedName>
</protein>
<comment type="subcellular location">
    <subcellularLocation>
        <location evidence="1">Cell outer membrane</location>
    </subcellularLocation>
</comment>
<proteinExistence type="inferred from homology"/>
<feature type="domain" description="RagB/SusD" evidence="6">
    <location>
        <begin position="329"/>
        <end position="592"/>
    </location>
</feature>
<keyword evidence="5" id="KW-0998">Cell outer membrane</keyword>
<keyword evidence="3" id="KW-0732">Signal</keyword>
<dbReference type="Pfam" id="PF07980">
    <property type="entry name" value="SusD_RagB"/>
    <property type="match status" value="1"/>
</dbReference>
<evidence type="ECO:0000313" key="8">
    <source>
        <dbReference type="EMBL" id="OOQ56758.1"/>
    </source>
</evidence>
<organism evidence="8 9">
    <name type="scientific">Mucilaginibacter pedocola</name>
    <dbReference type="NCBI Taxonomy" id="1792845"/>
    <lineage>
        <taxon>Bacteria</taxon>
        <taxon>Pseudomonadati</taxon>
        <taxon>Bacteroidota</taxon>
        <taxon>Sphingobacteriia</taxon>
        <taxon>Sphingobacteriales</taxon>
        <taxon>Sphingobacteriaceae</taxon>
        <taxon>Mucilaginibacter</taxon>
    </lineage>
</organism>
<comment type="similarity">
    <text evidence="2">Belongs to the SusD family.</text>
</comment>
<dbReference type="InterPro" id="IPR011990">
    <property type="entry name" value="TPR-like_helical_dom_sf"/>
</dbReference>
<dbReference type="RefSeq" id="WP_078351172.1">
    <property type="nucleotide sequence ID" value="NZ_MBTF01000038.1"/>
</dbReference>
<evidence type="ECO:0000256" key="1">
    <source>
        <dbReference type="ARBA" id="ARBA00004442"/>
    </source>
</evidence>
<gene>
    <name evidence="8" type="ORF">BC343_17360</name>
</gene>
<dbReference type="SUPFAM" id="SSF48452">
    <property type="entry name" value="TPR-like"/>
    <property type="match status" value="1"/>
</dbReference>
<dbReference type="OrthoDB" id="5694214at2"/>
<dbReference type="Gene3D" id="1.25.40.390">
    <property type="match status" value="1"/>
</dbReference>
<evidence type="ECO:0008006" key="10">
    <source>
        <dbReference type="Google" id="ProtNLM"/>
    </source>
</evidence>
<accession>A0A1S9P7Y3</accession>
<dbReference type="PROSITE" id="PS51257">
    <property type="entry name" value="PROKAR_LIPOPROTEIN"/>
    <property type="match status" value="1"/>
</dbReference>
<dbReference type="Proteomes" id="UP000189739">
    <property type="component" value="Unassembled WGS sequence"/>
</dbReference>
<evidence type="ECO:0000313" key="9">
    <source>
        <dbReference type="Proteomes" id="UP000189739"/>
    </source>
</evidence>
<keyword evidence="4" id="KW-0472">Membrane</keyword>